<feature type="transmembrane region" description="Helical" evidence="7">
    <location>
        <begin position="76"/>
        <end position="98"/>
    </location>
</feature>
<dbReference type="GO" id="GO:0055085">
    <property type="term" value="P:transmembrane transport"/>
    <property type="evidence" value="ECO:0007669"/>
    <property type="project" value="InterPro"/>
</dbReference>
<evidence type="ECO:0000256" key="6">
    <source>
        <dbReference type="ARBA" id="ARBA00023136"/>
    </source>
</evidence>
<dbReference type="Pfam" id="PF00528">
    <property type="entry name" value="BPD_transp_1"/>
    <property type="match status" value="1"/>
</dbReference>
<dbReference type="InterPro" id="IPR000515">
    <property type="entry name" value="MetI-like"/>
</dbReference>
<dbReference type="AlphaFoldDB" id="X0YZT9"/>
<evidence type="ECO:0000256" key="5">
    <source>
        <dbReference type="ARBA" id="ARBA00022989"/>
    </source>
</evidence>
<accession>X0YZT9</accession>
<dbReference type="Gene3D" id="1.10.3720.10">
    <property type="entry name" value="MetI-like"/>
    <property type="match status" value="1"/>
</dbReference>
<organism evidence="9">
    <name type="scientific">marine sediment metagenome</name>
    <dbReference type="NCBI Taxonomy" id="412755"/>
    <lineage>
        <taxon>unclassified sequences</taxon>
        <taxon>metagenomes</taxon>
        <taxon>ecological metagenomes</taxon>
    </lineage>
</organism>
<keyword evidence="6 7" id="KW-0472">Membrane</keyword>
<evidence type="ECO:0000256" key="1">
    <source>
        <dbReference type="ARBA" id="ARBA00004651"/>
    </source>
</evidence>
<feature type="domain" description="ABC transmembrane type-1" evidence="8">
    <location>
        <begin position="72"/>
        <end position="287"/>
    </location>
</feature>
<dbReference type="EMBL" id="BART01006371">
    <property type="protein sequence ID" value="GAG62299.1"/>
    <property type="molecule type" value="Genomic_DNA"/>
</dbReference>
<proteinExistence type="predicted"/>
<feature type="transmembrane region" description="Helical" evidence="7">
    <location>
        <begin position="160"/>
        <end position="185"/>
    </location>
</feature>
<keyword evidence="4 7" id="KW-0812">Transmembrane</keyword>
<feature type="transmembrane region" description="Helical" evidence="7">
    <location>
        <begin position="110"/>
        <end position="128"/>
    </location>
</feature>
<feature type="transmembrane region" description="Helical" evidence="7">
    <location>
        <begin position="206"/>
        <end position="228"/>
    </location>
</feature>
<reference evidence="9" key="1">
    <citation type="journal article" date="2014" name="Front. Microbiol.">
        <title>High frequency of phylogenetically diverse reductive dehalogenase-homologous genes in deep subseafloor sedimentary metagenomes.</title>
        <authorList>
            <person name="Kawai M."/>
            <person name="Futagami T."/>
            <person name="Toyoda A."/>
            <person name="Takaki Y."/>
            <person name="Nishi S."/>
            <person name="Hori S."/>
            <person name="Arai W."/>
            <person name="Tsubouchi T."/>
            <person name="Morono Y."/>
            <person name="Uchiyama I."/>
            <person name="Ito T."/>
            <person name="Fujiyama A."/>
            <person name="Inagaki F."/>
            <person name="Takami H."/>
        </authorList>
    </citation>
    <scope>NUCLEOTIDE SEQUENCE</scope>
    <source>
        <strain evidence="9">Expedition CK06-06</strain>
    </source>
</reference>
<dbReference type="PROSITE" id="PS50928">
    <property type="entry name" value="ABC_TM1"/>
    <property type="match status" value="1"/>
</dbReference>
<comment type="subcellular location">
    <subcellularLocation>
        <location evidence="1">Cell membrane</location>
        <topology evidence="1">Multi-pass membrane protein</topology>
    </subcellularLocation>
</comment>
<evidence type="ECO:0000256" key="3">
    <source>
        <dbReference type="ARBA" id="ARBA00022475"/>
    </source>
</evidence>
<dbReference type="GO" id="GO:0005886">
    <property type="term" value="C:plasma membrane"/>
    <property type="evidence" value="ECO:0007669"/>
    <property type="project" value="UniProtKB-SubCell"/>
</dbReference>
<keyword evidence="5 7" id="KW-1133">Transmembrane helix</keyword>
<keyword evidence="3" id="KW-1003">Cell membrane</keyword>
<evidence type="ECO:0000256" key="4">
    <source>
        <dbReference type="ARBA" id="ARBA00022692"/>
    </source>
</evidence>
<evidence type="ECO:0000259" key="8">
    <source>
        <dbReference type="PROSITE" id="PS50928"/>
    </source>
</evidence>
<dbReference type="InterPro" id="IPR050809">
    <property type="entry name" value="UgpAE/MalFG_permease"/>
</dbReference>
<dbReference type="InterPro" id="IPR035906">
    <property type="entry name" value="MetI-like_sf"/>
</dbReference>
<name>X0YZT9_9ZZZZ</name>
<evidence type="ECO:0000256" key="2">
    <source>
        <dbReference type="ARBA" id="ARBA00022448"/>
    </source>
</evidence>
<dbReference type="SUPFAM" id="SSF161098">
    <property type="entry name" value="MetI-like"/>
    <property type="match status" value="1"/>
</dbReference>
<comment type="caution">
    <text evidence="9">The sequence shown here is derived from an EMBL/GenBank/DDBJ whole genome shotgun (WGS) entry which is preliminary data.</text>
</comment>
<gene>
    <name evidence="9" type="ORF">S01H4_14521</name>
</gene>
<dbReference type="PANTHER" id="PTHR43227:SF11">
    <property type="entry name" value="BLL4140 PROTEIN"/>
    <property type="match status" value="1"/>
</dbReference>
<evidence type="ECO:0000256" key="7">
    <source>
        <dbReference type="SAM" id="Phobius"/>
    </source>
</evidence>
<feature type="transmembrane region" description="Helical" evidence="7">
    <location>
        <begin position="12"/>
        <end position="34"/>
    </location>
</feature>
<protein>
    <recommendedName>
        <fullName evidence="8">ABC transmembrane type-1 domain-containing protein</fullName>
    </recommendedName>
</protein>
<dbReference type="CDD" id="cd06261">
    <property type="entry name" value="TM_PBP2"/>
    <property type="match status" value="1"/>
</dbReference>
<sequence>MNLTSEESKKVITYLLFVAPALVIYLLIIGYPIIKSLHLSFTDYNVYTNEAVWTGFKWYTKMFNQSEFWMALKNTMIVVAVSVFGQIPIGFVLAYILYRKLVRFRGFFQGMVFLPITLSMVIVGILWLKMFSSVGAITNLLRLIYNDPQYTIGMLSSKTWAMVPVAFALLWIYTGFYMVVFLANLQRINPSIVEAAMIDGASEVHIFLKVIIPSLSGVVVILTIFAIAGSLKGFDLIFALTGGGPSNYTEVLTLYMYRYAFTYFNYSFGSAISMIIVSMSIILIILVRVIQRRLTGPKQV</sequence>
<keyword evidence="2" id="KW-0813">Transport</keyword>
<feature type="transmembrane region" description="Helical" evidence="7">
    <location>
        <begin position="263"/>
        <end position="290"/>
    </location>
</feature>
<evidence type="ECO:0000313" key="9">
    <source>
        <dbReference type="EMBL" id="GAG62299.1"/>
    </source>
</evidence>
<dbReference type="PANTHER" id="PTHR43227">
    <property type="entry name" value="BLL4140 PROTEIN"/>
    <property type="match status" value="1"/>
</dbReference>